<name>A0ABT7L5I3_9BACI</name>
<organism evidence="2 3">
    <name type="scientific">Aquibacillus rhizosphaerae</name>
    <dbReference type="NCBI Taxonomy" id="3051431"/>
    <lineage>
        <taxon>Bacteria</taxon>
        <taxon>Bacillati</taxon>
        <taxon>Bacillota</taxon>
        <taxon>Bacilli</taxon>
        <taxon>Bacillales</taxon>
        <taxon>Bacillaceae</taxon>
        <taxon>Aquibacillus</taxon>
    </lineage>
</organism>
<keyword evidence="1" id="KW-0812">Transmembrane</keyword>
<keyword evidence="1" id="KW-0472">Membrane</keyword>
<comment type="caution">
    <text evidence="2">The sequence shown here is derived from an EMBL/GenBank/DDBJ whole genome shotgun (WGS) entry which is preliminary data.</text>
</comment>
<accession>A0ABT7L5I3</accession>
<protein>
    <submittedName>
        <fullName evidence="2">Uncharacterized protein</fullName>
    </submittedName>
</protein>
<feature type="transmembrane region" description="Helical" evidence="1">
    <location>
        <begin position="16"/>
        <end position="35"/>
    </location>
</feature>
<keyword evidence="3" id="KW-1185">Reference proteome</keyword>
<reference evidence="2 3" key="1">
    <citation type="submission" date="2023-06" db="EMBL/GenBank/DDBJ databases">
        <title>Aquibacillus rhizosphaerae LR5S19.</title>
        <authorList>
            <person name="Sun J.-Q."/>
        </authorList>
    </citation>
    <scope>NUCLEOTIDE SEQUENCE [LARGE SCALE GENOMIC DNA]</scope>
    <source>
        <strain evidence="2 3">LR5S19</strain>
    </source>
</reference>
<gene>
    <name evidence="2" type="ORF">QQS35_11755</name>
</gene>
<evidence type="ECO:0000313" key="3">
    <source>
        <dbReference type="Proteomes" id="UP001235343"/>
    </source>
</evidence>
<dbReference type="Proteomes" id="UP001235343">
    <property type="component" value="Unassembled WGS sequence"/>
</dbReference>
<dbReference type="RefSeq" id="WP_285932338.1">
    <property type="nucleotide sequence ID" value="NZ_JASTZU010000037.1"/>
</dbReference>
<sequence length="117" mass="13711">MLLELLSEMHSDFYPVYFYISYMLSVICSYGVLYFTSHYLSRNNSLTNKNKHAIQPNKDTYLISLNLNNDIRAWITRKVKRIAGPDDDTDKPFFSYIYTVHKTRGGQLCSSNLYSLF</sequence>
<evidence type="ECO:0000313" key="2">
    <source>
        <dbReference type="EMBL" id="MDL4841127.1"/>
    </source>
</evidence>
<proteinExistence type="predicted"/>
<evidence type="ECO:0000256" key="1">
    <source>
        <dbReference type="SAM" id="Phobius"/>
    </source>
</evidence>
<keyword evidence="1" id="KW-1133">Transmembrane helix</keyword>
<dbReference type="EMBL" id="JASTZU010000037">
    <property type="protein sequence ID" value="MDL4841127.1"/>
    <property type="molecule type" value="Genomic_DNA"/>
</dbReference>